<protein>
    <submittedName>
        <fullName evidence="1">Uncharacterized protein</fullName>
    </submittedName>
</protein>
<accession>A0A0F9L7Q1</accession>
<organism evidence="1">
    <name type="scientific">marine sediment metagenome</name>
    <dbReference type="NCBI Taxonomy" id="412755"/>
    <lineage>
        <taxon>unclassified sequences</taxon>
        <taxon>metagenomes</taxon>
        <taxon>ecological metagenomes</taxon>
    </lineage>
</organism>
<reference evidence="1" key="1">
    <citation type="journal article" date="2015" name="Nature">
        <title>Complex archaea that bridge the gap between prokaryotes and eukaryotes.</title>
        <authorList>
            <person name="Spang A."/>
            <person name="Saw J.H."/>
            <person name="Jorgensen S.L."/>
            <person name="Zaremba-Niedzwiedzka K."/>
            <person name="Martijn J."/>
            <person name="Lind A.E."/>
            <person name="van Eijk R."/>
            <person name="Schleper C."/>
            <person name="Guy L."/>
            <person name="Ettema T.J."/>
        </authorList>
    </citation>
    <scope>NUCLEOTIDE SEQUENCE</scope>
</reference>
<dbReference type="EMBL" id="LAZR01013093">
    <property type="protein sequence ID" value="KKM23595.1"/>
    <property type="molecule type" value="Genomic_DNA"/>
</dbReference>
<name>A0A0F9L7Q1_9ZZZZ</name>
<evidence type="ECO:0000313" key="1">
    <source>
        <dbReference type="EMBL" id="KKM23595.1"/>
    </source>
</evidence>
<proteinExistence type="predicted"/>
<dbReference type="AlphaFoldDB" id="A0A0F9L7Q1"/>
<comment type="caution">
    <text evidence="1">The sequence shown here is derived from an EMBL/GenBank/DDBJ whole genome shotgun (WGS) entry which is preliminary data.</text>
</comment>
<gene>
    <name evidence="1" type="ORF">LCGC14_1613590</name>
</gene>
<sequence>MVYVMNSGNVFYNTYRLDLDSYKYKLSDSGLLL</sequence>